<dbReference type="AlphaFoldDB" id="A0A8S0WID7"/>
<protein>
    <recommendedName>
        <fullName evidence="5">MYND-type domain-containing protein</fullName>
    </recommendedName>
</protein>
<evidence type="ECO:0000256" key="3">
    <source>
        <dbReference type="ARBA" id="ARBA00022833"/>
    </source>
</evidence>
<dbReference type="InterPro" id="IPR024119">
    <property type="entry name" value="TF_DEAF-1"/>
</dbReference>
<evidence type="ECO:0000313" key="7">
    <source>
        <dbReference type="Proteomes" id="UP000467700"/>
    </source>
</evidence>
<dbReference type="Pfam" id="PF01753">
    <property type="entry name" value="zf-MYND"/>
    <property type="match status" value="1"/>
</dbReference>
<evidence type="ECO:0000256" key="4">
    <source>
        <dbReference type="PROSITE-ProRule" id="PRU00134"/>
    </source>
</evidence>
<evidence type="ECO:0000259" key="5">
    <source>
        <dbReference type="PROSITE" id="PS50865"/>
    </source>
</evidence>
<proteinExistence type="predicted"/>
<comment type="caution">
    <text evidence="6">The sequence shown here is derived from an EMBL/GenBank/DDBJ whole genome shotgun (WGS) entry which is preliminary data.</text>
</comment>
<keyword evidence="7" id="KW-1185">Reference proteome</keyword>
<dbReference type="Proteomes" id="UP000467700">
    <property type="component" value="Unassembled WGS sequence"/>
</dbReference>
<sequence>MAYSDDYKPNFPPIYTVVHPENQPTFRAIAAPKKVIREGRNNIAAACSGCTKLNTVGGAELLKCSRCKIAWYCSRECQKKDWPIHKLVCKESSSSIPKMLNSLMANPLLNHFLQLALVVMFNLATPPSNIKSDETVDELVSHTQKLSFGDATPNVGDWANKPFVAQCNVVIEPSDMSYLLKLVMGQLSPAERASTEGMLQLRQFVPSVFSAPAIPTPDSPSSPPSPSRALDKTRFEIWRNTKAELERRGHAGQPVCLLDFCLAGEAKQSITFGMMIQEDAILRIKAGVGFAVESALMSIRKEVALSVTSCVDFINMHIRSDKKNQLRLRMTMSKQDIERIRSHDDEETYRSAP</sequence>
<dbReference type="Gene3D" id="6.10.140.2220">
    <property type="match status" value="1"/>
</dbReference>
<dbReference type="SUPFAM" id="SSF144232">
    <property type="entry name" value="HIT/MYND zinc finger-like"/>
    <property type="match status" value="1"/>
</dbReference>
<dbReference type="InterPro" id="IPR002893">
    <property type="entry name" value="Znf_MYND"/>
</dbReference>
<evidence type="ECO:0000256" key="1">
    <source>
        <dbReference type="ARBA" id="ARBA00022723"/>
    </source>
</evidence>
<dbReference type="OrthoDB" id="5231159at2759"/>
<dbReference type="GO" id="GO:0000981">
    <property type="term" value="F:DNA-binding transcription factor activity, RNA polymerase II-specific"/>
    <property type="evidence" value="ECO:0007669"/>
    <property type="project" value="TreeGrafter"/>
</dbReference>
<keyword evidence="1" id="KW-0479">Metal-binding</keyword>
<dbReference type="PANTHER" id="PTHR10237:SF14">
    <property type="entry name" value="MYND-TYPE DOMAIN-CONTAINING PROTEIN"/>
    <property type="match status" value="1"/>
</dbReference>
<dbReference type="EMBL" id="CACVBS010000038">
    <property type="protein sequence ID" value="CAA7263003.1"/>
    <property type="molecule type" value="Genomic_DNA"/>
</dbReference>
<keyword evidence="2 4" id="KW-0863">Zinc-finger</keyword>
<dbReference type="PROSITE" id="PS50865">
    <property type="entry name" value="ZF_MYND_2"/>
    <property type="match status" value="1"/>
</dbReference>
<evidence type="ECO:0000256" key="2">
    <source>
        <dbReference type="ARBA" id="ARBA00022771"/>
    </source>
</evidence>
<feature type="domain" description="MYND-type" evidence="5">
    <location>
        <begin position="47"/>
        <end position="89"/>
    </location>
</feature>
<organism evidence="6 7">
    <name type="scientific">Cyclocybe aegerita</name>
    <name type="common">Black poplar mushroom</name>
    <name type="synonym">Agrocybe aegerita</name>
    <dbReference type="NCBI Taxonomy" id="1973307"/>
    <lineage>
        <taxon>Eukaryota</taxon>
        <taxon>Fungi</taxon>
        <taxon>Dikarya</taxon>
        <taxon>Basidiomycota</taxon>
        <taxon>Agaricomycotina</taxon>
        <taxon>Agaricomycetes</taxon>
        <taxon>Agaricomycetidae</taxon>
        <taxon>Agaricales</taxon>
        <taxon>Agaricineae</taxon>
        <taxon>Bolbitiaceae</taxon>
        <taxon>Cyclocybe</taxon>
    </lineage>
</organism>
<name>A0A8S0WID7_CYCAE</name>
<accession>A0A8S0WID7</accession>
<dbReference type="GO" id="GO:0005634">
    <property type="term" value="C:nucleus"/>
    <property type="evidence" value="ECO:0007669"/>
    <property type="project" value="TreeGrafter"/>
</dbReference>
<evidence type="ECO:0000313" key="6">
    <source>
        <dbReference type="EMBL" id="CAA7263003.1"/>
    </source>
</evidence>
<dbReference type="GO" id="GO:0008270">
    <property type="term" value="F:zinc ion binding"/>
    <property type="evidence" value="ECO:0007669"/>
    <property type="project" value="UniProtKB-KW"/>
</dbReference>
<keyword evidence="3" id="KW-0862">Zinc</keyword>
<dbReference type="InterPro" id="IPR058518">
    <property type="entry name" value="DUF8205"/>
</dbReference>
<dbReference type="PANTHER" id="PTHR10237">
    <property type="entry name" value="DEFORMED EPIDERMAL AUTOREGULATORY FACTOR 1 HOMOLOG SUPPRESSIN"/>
    <property type="match status" value="1"/>
</dbReference>
<dbReference type="Pfam" id="PF26632">
    <property type="entry name" value="DUF8205"/>
    <property type="match status" value="1"/>
</dbReference>
<gene>
    <name evidence="6" type="ORF">AAE3_LOCUS5259</name>
</gene>
<reference evidence="6 7" key="1">
    <citation type="submission" date="2020-01" db="EMBL/GenBank/DDBJ databases">
        <authorList>
            <person name="Gupta K D."/>
        </authorList>
    </citation>
    <scope>NUCLEOTIDE SEQUENCE [LARGE SCALE GENOMIC DNA]</scope>
</reference>
<dbReference type="PROSITE" id="PS01360">
    <property type="entry name" value="ZF_MYND_1"/>
    <property type="match status" value="1"/>
</dbReference>